<evidence type="ECO:0000256" key="2">
    <source>
        <dbReference type="ARBA" id="ARBA00006717"/>
    </source>
</evidence>
<reference evidence="9" key="1">
    <citation type="submission" date="2020-06" db="EMBL/GenBank/DDBJ databases">
        <authorList>
            <consortium name="Plant Systems Biology data submission"/>
        </authorList>
    </citation>
    <scope>NUCLEOTIDE SEQUENCE</scope>
    <source>
        <strain evidence="9">D6</strain>
    </source>
</reference>
<dbReference type="PANTHER" id="PTHR11931">
    <property type="entry name" value="PHOSPHOGLYCERATE MUTASE"/>
    <property type="match status" value="1"/>
</dbReference>
<comment type="similarity">
    <text evidence="2 8">Belongs to the phosphoglycerate mutase family. BPG-dependent PGAM subfamily.</text>
</comment>
<evidence type="ECO:0000256" key="7">
    <source>
        <dbReference type="PIRSR" id="PIRSR613078-3"/>
    </source>
</evidence>
<dbReference type="NCBIfam" id="TIGR01258">
    <property type="entry name" value="pgm_1"/>
    <property type="match status" value="2"/>
</dbReference>
<name>A0A9N8DYK9_9STRA</name>
<dbReference type="InterPro" id="IPR001345">
    <property type="entry name" value="PG/BPGM_mutase_AS"/>
</dbReference>
<evidence type="ECO:0000313" key="10">
    <source>
        <dbReference type="Proteomes" id="UP001153069"/>
    </source>
</evidence>
<dbReference type="CDD" id="cd07067">
    <property type="entry name" value="HP_PGM_like"/>
    <property type="match status" value="2"/>
</dbReference>
<comment type="catalytic activity">
    <reaction evidence="1 8">
        <text>(2R)-2-phosphoglycerate = (2R)-3-phosphoglycerate</text>
        <dbReference type="Rhea" id="RHEA:15901"/>
        <dbReference type="ChEBI" id="CHEBI:58272"/>
        <dbReference type="ChEBI" id="CHEBI:58289"/>
        <dbReference type="EC" id="5.4.2.11"/>
    </reaction>
</comment>
<feature type="site" description="Transition state stabilizer" evidence="7">
    <location>
        <position position="356"/>
    </location>
</feature>
<dbReference type="GO" id="GO:0004619">
    <property type="term" value="F:phosphoglycerate mutase activity"/>
    <property type="evidence" value="ECO:0007669"/>
    <property type="project" value="UniProtKB-EC"/>
</dbReference>
<feature type="active site" description="Proton donor/acceptor" evidence="5">
    <location>
        <position position="261"/>
    </location>
</feature>
<keyword evidence="3 8" id="KW-0324">Glycolysis</keyword>
<dbReference type="InterPro" id="IPR013078">
    <property type="entry name" value="His_Pase_superF_clade-1"/>
</dbReference>
<evidence type="ECO:0000256" key="3">
    <source>
        <dbReference type="ARBA" id="ARBA00023152"/>
    </source>
</evidence>
<keyword evidence="10" id="KW-1185">Reference proteome</keyword>
<accession>A0A9N8DYK9</accession>
<dbReference type="InterPro" id="IPR029033">
    <property type="entry name" value="His_PPase_superfam"/>
</dbReference>
<evidence type="ECO:0000313" key="9">
    <source>
        <dbReference type="EMBL" id="CAB9508399.1"/>
    </source>
</evidence>
<comment type="caution">
    <text evidence="9">The sequence shown here is derived from an EMBL/GenBank/DDBJ whole genome shotgun (WGS) entry which is preliminary data.</text>
</comment>
<evidence type="ECO:0000256" key="5">
    <source>
        <dbReference type="PIRSR" id="PIRSR613078-1"/>
    </source>
</evidence>
<dbReference type="GO" id="GO:0006096">
    <property type="term" value="P:glycolytic process"/>
    <property type="evidence" value="ECO:0007669"/>
    <property type="project" value="UniProtKB-KW"/>
</dbReference>
<proteinExistence type="inferred from homology"/>
<dbReference type="EC" id="5.4.2.11" evidence="8"/>
<dbReference type="AlphaFoldDB" id="A0A9N8DYK9"/>
<feature type="binding site" evidence="6">
    <location>
        <begin position="261"/>
        <end position="264"/>
    </location>
    <ligand>
        <name>substrate</name>
    </ligand>
</feature>
<dbReference type="SUPFAM" id="SSF53254">
    <property type="entry name" value="Phosphoglycerate mutase-like"/>
    <property type="match status" value="2"/>
</dbReference>
<dbReference type="Pfam" id="PF00300">
    <property type="entry name" value="His_Phos_1"/>
    <property type="match status" value="2"/>
</dbReference>
<evidence type="ECO:0000256" key="6">
    <source>
        <dbReference type="PIRSR" id="PIRSR613078-2"/>
    </source>
</evidence>
<dbReference type="Proteomes" id="UP001153069">
    <property type="component" value="Unassembled WGS sequence"/>
</dbReference>
<protein>
    <recommendedName>
        <fullName evidence="8">Phosphoglycerate mutase</fullName>
        <ecNumber evidence="8">5.4.2.11</ecNumber>
    </recommendedName>
</protein>
<dbReference type="PROSITE" id="PS00175">
    <property type="entry name" value="PG_MUTASE"/>
    <property type="match status" value="1"/>
</dbReference>
<keyword evidence="4 8" id="KW-0413">Isomerase</keyword>
<feature type="binding site" evidence="6">
    <location>
        <position position="234"/>
    </location>
    <ligand>
        <name>substrate</name>
    </ligand>
</feature>
<evidence type="ECO:0000256" key="8">
    <source>
        <dbReference type="RuleBase" id="RU004511"/>
    </source>
</evidence>
<evidence type="ECO:0000256" key="1">
    <source>
        <dbReference type="ARBA" id="ARBA00000380"/>
    </source>
</evidence>
<feature type="active site" description="Tele-phosphohistidine intermediate" evidence="5">
    <location>
        <position position="183"/>
    </location>
</feature>
<dbReference type="InterPro" id="IPR005952">
    <property type="entry name" value="Phosphogly_mut1"/>
</dbReference>
<feature type="binding site" evidence="6">
    <location>
        <begin position="195"/>
        <end position="196"/>
    </location>
    <ligand>
        <name>substrate</name>
    </ligand>
</feature>
<dbReference type="HAMAP" id="MF_01039">
    <property type="entry name" value="PGAM_GpmA"/>
    <property type="match status" value="2"/>
</dbReference>
<dbReference type="SMART" id="SM00855">
    <property type="entry name" value="PGAM"/>
    <property type="match status" value="2"/>
</dbReference>
<sequence length="883" mass="99756">MWKRRDCAVAAIAYCSLIFPWSTHGFVLHSPNLGLGSKAARITLPKSWMAPNNDQEPTTGATLVTFPNATEKTVVAENNNPSEQEEDELGNVVDVKMNQIDYGGYSLNGYTSNTVYHNSLRVDGTPLTRNQAFDMEDEDGYQAMRKKKRSFADTMIKFPFRALRRISNGPKVTEPGTLILVRHGESGWNQNKTFTGWSDPDLSADGVREVEHAARLLLEMGIEIDMVFTSRLKRAIRSAWIILLELNEVYLPVFKSWRLNERMYGALTGLSKIETAEKLGSELVQEWRGSLRTPPPPLTKNSPYWPGKDRKYADLTADQIPLTESLMDCMERTKPVWQDKILYELQGGRNVMVVAHANTLRGLVKIIDNIGDDEIQDVAIPTGIPIVYKFNKDMEPIPPTGDKQTIGQEYMNGIFLEKPGLLREALAREEEWSLQVPGYNSTLTRNKTPMTSLERSLYKLKAERELGEWAGQFIDPSKMLEDDGNDGNMQKMMDDIWAKGIDELAAGEQFDPEGTFHQKEDTVVLDAEEEEEDDDETPFANLISTSDRPCVKSIPSASLIPGMGSVPTLRDSVIVIIRHGKTEHNKLGLFTGWEDAPLAPEGVEEAKAAGRLLKTHGFEFDVVYTSWLSRAIDTAWHVMDEMDCLWLPIIKSWRLNERMYGELTGLSKQMVKQRHGSEQFKAWRRGYKVRPPPVSSFSQHYPGNDMRYQKYLNDARYSVRESTIRSIEQGKVVLHRKFPKSESLKDCMDRTIPFFTERIVPEAIEPGKRVLISSSENAIRGLLMHLCDIPEEKITGLEIPNGLPLVFDTKSKCLKLLDDGTGRDPLKVHNFGKAASYLFRPCMTEDGNPDEECEITYSGRSSISLSTEEQEAIDAIKRQPSSL</sequence>
<feature type="binding site" evidence="6">
    <location>
        <begin position="182"/>
        <end position="189"/>
    </location>
    <ligand>
        <name>substrate</name>
    </ligand>
</feature>
<dbReference type="FunFam" id="3.40.50.1240:FF:000003">
    <property type="entry name" value="2,3-bisphosphoglycerate-dependent phosphoglycerate mutase"/>
    <property type="match status" value="2"/>
</dbReference>
<feature type="binding site" evidence="6">
    <location>
        <position position="272"/>
    </location>
    <ligand>
        <name>substrate</name>
    </ligand>
</feature>
<organism evidence="9 10">
    <name type="scientific">Seminavis robusta</name>
    <dbReference type="NCBI Taxonomy" id="568900"/>
    <lineage>
        <taxon>Eukaryota</taxon>
        <taxon>Sar</taxon>
        <taxon>Stramenopiles</taxon>
        <taxon>Ochrophyta</taxon>
        <taxon>Bacillariophyta</taxon>
        <taxon>Bacillariophyceae</taxon>
        <taxon>Bacillariophycidae</taxon>
        <taxon>Naviculales</taxon>
        <taxon>Naviculaceae</taxon>
        <taxon>Seminavis</taxon>
    </lineage>
</organism>
<gene>
    <name evidence="9" type="ORF">SEMRO_345_G122570.1</name>
</gene>
<dbReference type="OrthoDB" id="4818801at2759"/>
<dbReference type="Gene3D" id="3.40.50.1240">
    <property type="entry name" value="Phosphoglycerate mutase-like"/>
    <property type="match status" value="2"/>
</dbReference>
<dbReference type="EMBL" id="CAICTM010000344">
    <property type="protein sequence ID" value="CAB9508399.1"/>
    <property type="molecule type" value="Genomic_DNA"/>
</dbReference>
<evidence type="ECO:0000256" key="4">
    <source>
        <dbReference type="ARBA" id="ARBA00023235"/>
    </source>
</evidence>